<dbReference type="GO" id="GO:0004803">
    <property type="term" value="F:transposase activity"/>
    <property type="evidence" value="ECO:0007669"/>
    <property type="project" value="InterPro"/>
</dbReference>
<dbReference type="InterPro" id="IPR002525">
    <property type="entry name" value="Transp_IS110-like_N"/>
</dbReference>
<dbReference type="Pfam" id="PF02371">
    <property type="entry name" value="Transposase_20"/>
    <property type="match status" value="1"/>
</dbReference>
<gene>
    <name evidence="3" type="ORF">H9789_03905</name>
</gene>
<dbReference type="PANTHER" id="PTHR33055:SF13">
    <property type="entry name" value="TRANSPOSASE"/>
    <property type="match status" value="1"/>
</dbReference>
<feature type="domain" description="Transposase IS116/IS110/IS902 C-terminal" evidence="2">
    <location>
        <begin position="382"/>
        <end position="439"/>
    </location>
</feature>
<evidence type="ECO:0000259" key="2">
    <source>
        <dbReference type="Pfam" id="PF02371"/>
    </source>
</evidence>
<dbReference type="GO" id="GO:0006313">
    <property type="term" value="P:DNA transposition"/>
    <property type="evidence" value="ECO:0007669"/>
    <property type="project" value="InterPro"/>
</dbReference>
<dbReference type="EMBL" id="JAHLFU010000074">
    <property type="protein sequence ID" value="MBU3852958.1"/>
    <property type="molecule type" value="Genomic_DNA"/>
</dbReference>
<feature type="domain" description="Transposase IS110-like N-terminal" evidence="1">
    <location>
        <begin position="100"/>
        <end position="245"/>
    </location>
</feature>
<sequence length="537" mass="60930">MEHKTFPPPSAAETFLVTFAVGIRSKPVFSWAFNPTKEYGSLSCELKIGRWSPYRRMLIDRTWLMPLSINNSNNYYHGKESKKVKTAKGAELRIVNPDAAGIDIADGIMQVCVPADRSKDNNRAFGAYTSDLHAISAWLRECGIKTVAMESTGVYWIPLFCRLQEDGMDVVLTNARDVKNITERKTDESDAEWLMLLHQYGLLKASFQPHNDAKRMRTLTRHRDTLSREASSIVLRMQKAMQQMNIKLTLVLSDITGKSGIRIIEAILAGERDPKKLADLADIQCKTPKEEIAKALEGNWEEDLLFVLRQNYDTFKHFCAQLDRCDTELEKLMENYRTEVAGTGRPSYSPTKKRCDYHKRKRNVGFDVERKAYDMWGVNVFEIPGISHLTALGLMSELGHDFTRKFPSSKQFCCWCNIAPNTKISGGKRISSHVPHRRNNVGLIFRSIASSLANAKNQLGNFYRRIRSRAGGKAAVIATAHKVAEIFFAMVANQTTYNPEKVGIDEKVLLEKRIARYKRELERITGMHIEIGNACVP</sequence>
<dbReference type="GO" id="GO:0003677">
    <property type="term" value="F:DNA binding"/>
    <property type="evidence" value="ECO:0007669"/>
    <property type="project" value="InterPro"/>
</dbReference>
<comment type="caution">
    <text evidence="3">The sequence shown here is derived from an EMBL/GenBank/DDBJ whole genome shotgun (WGS) entry which is preliminary data.</text>
</comment>
<name>A0A9E2L733_9BACT</name>
<evidence type="ECO:0000259" key="1">
    <source>
        <dbReference type="Pfam" id="PF01548"/>
    </source>
</evidence>
<dbReference type="Pfam" id="PF01548">
    <property type="entry name" value="DEDD_Tnp_IS110"/>
    <property type="match status" value="1"/>
</dbReference>
<accession>A0A9E2L733</accession>
<dbReference type="Proteomes" id="UP000823865">
    <property type="component" value="Unassembled WGS sequence"/>
</dbReference>
<dbReference type="NCBIfam" id="NF033542">
    <property type="entry name" value="transpos_IS110"/>
    <property type="match status" value="1"/>
</dbReference>
<organism evidence="3 4">
    <name type="scientific">Candidatus Paraprevotella stercoravium</name>
    <dbReference type="NCBI Taxonomy" id="2838725"/>
    <lineage>
        <taxon>Bacteria</taxon>
        <taxon>Pseudomonadati</taxon>
        <taxon>Bacteroidota</taxon>
        <taxon>Bacteroidia</taxon>
        <taxon>Bacteroidales</taxon>
        <taxon>Prevotellaceae</taxon>
        <taxon>Paraprevotella</taxon>
    </lineage>
</organism>
<dbReference type="InterPro" id="IPR003346">
    <property type="entry name" value="Transposase_20"/>
</dbReference>
<dbReference type="InterPro" id="IPR047650">
    <property type="entry name" value="Transpos_IS110"/>
</dbReference>
<evidence type="ECO:0000313" key="3">
    <source>
        <dbReference type="EMBL" id="MBU3852958.1"/>
    </source>
</evidence>
<reference evidence="3" key="1">
    <citation type="journal article" date="2021" name="PeerJ">
        <title>Extensive microbial diversity within the chicken gut microbiome revealed by metagenomics and culture.</title>
        <authorList>
            <person name="Gilroy R."/>
            <person name="Ravi A."/>
            <person name="Getino M."/>
            <person name="Pursley I."/>
            <person name="Horton D.L."/>
            <person name="Alikhan N.F."/>
            <person name="Baker D."/>
            <person name="Gharbi K."/>
            <person name="Hall N."/>
            <person name="Watson M."/>
            <person name="Adriaenssens E.M."/>
            <person name="Foster-Nyarko E."/>
            <person name="Jarju S."/>
            <person name="Secka A."/>
            <person name="Antonio M."/>
            <person name="Oren A."/>
            <person name="Chaudhuri R.R."/>
            <person name="La Ragione R."/>
            <person name="Hildebrand F."/>
            <person name="Pallen M.J."/>
        </authorList>
    </citation>
    <scope>NUCLEOTIDE SEQUENCE</scope>
    <source>
        <strain evidence="3">G3-2149</strain>
    </source>
</reference>
<protein>
    <submittedName>
        <fullName evidence="3">IS110 family transposase</fullName>
    </submittedName>
</protein>
<dbReference type="AlphaFoldDB" id="A0A9E2L733"/>
<evidence type="ECO:0000313" key="4">
    <source>
        <dbReference type="Proteomes" id="UP000823865"/>
    </source>
</evidence>
<proteinExistence type="predicted"/>
<reference evidence="3" key="2">
    <citation type="submission" date="2021-04" db="EMBL/GenBank/DDBJ databases">
        <authorList>
            <person name="Gilroy R."/>
        </authorList>
    </citation>
    <scope>NUCLEOTIDE SEQUENCE</scope>
    <source>
        <strain evidence="3">G3-2149</strain>
    </source>
</reference>
<dbReference type="PANTHER" id="PTHR33055">
    <property type="entry name" value="TRANSPOSASE FOR INSERTION SEQUENCE ELEMENT IS1111A"/>
    <property type="match status" value="1"/>
</dbReference>